<dbReference type="InterPro" id="IPR032830">
    <property type="entry name" value="XPB/Ssl2_N"/>
</dbReference>
<gene>
    <name evidence="2" type="ORF">SAMN05216174_109109</name>
</gene>
<keyword evidence="2" id="KW-0378">Hydrolase</keyword>
<dbReference type="GO" id="GO:0004386">
    <property type="term" value="F:helicase activity"/>
    <property type="evidence" value="ECO:0007669"/>
    <property type="project" value="UniProtKB-KW"/>
</dbReference>
<evidence type="ECO:0000313" key="2">
    <source>
        <dbReference type="EMBL" id="SDD27513.1"/>
    </source>
</evidence>
<keyword evidence="2" id="KW-0067">ATP-binding</keyword>
<keyword evidence="3" id="KW-1185">Reference proteome</keyword>
<sequence length="760" mass="80468">MVRVSSPTLTDWLRVQDDETLAAVLRARPDLATPRPPDTTVLATRAATRASVARVAEGLDTFTLAVLDALLAANADRKPADLAQAATHLGDDVPADRVRAAVDRLRELAVAWGPDEAVALVPAAREAGGLFPTGLGRPSPALDWVDVPASLAGLPDDERKVLTTLAHGQPVGKTKDAAVVLPLDEAKTPVQRLLARGLLMRVDAETVELPRQVGLALRGTGPTGTVSITEPPLRTKAHKASIVDATAAGATLEILRHTETLLRLWSAEPPPVLKAGGFGVRDLRKLTRAMEISEREATLIVELAAAASLVADNEAATPEWVPTNHADVWLTATQANQWATLASAWLDLPRLPGLGGLRDAKDRLLAPLSEDLRRPVAPLERARVLRVLADLKAGTGIAEPDELAAVLAWRAPRRGGRLRDEIVRWTLTEATALGVVALGALSGPGRALLDEGAAAAAKRMAEAMPEPIDHVLVQADLTVVAPGPLEPHLAALVNEVADVESAGSATVYRVSETSIRRALDAGRTAGDLHELFRTRSRTPVPQSLEYLIDDVARRHGRLRGGAATAFLRCDDPALIAEVAAHPAAASLQLRKIAPTVLVSPFPLLEILDELRAAGFAPAAEGADGQVVDLRPTGRRVQVPLRAVRRTATRPPDNDQVADMVRAMRAGDRAADTRRGRTVTATAGAGANTAETMALLQEAARNHKSVWVGLVDAHGVASQRVLEPLRVGGGILEGRDPASAEIRRLPLHRITSAALVEPPPL</sequence>
<dbReference type="EMBL" id="FMZZ01000009">
    <property type="protein sequence ID" value="SDD27513.1"/>
    <property type="molecule type" value="Genomic_DNA"/>
</dbReference>
<evidence type="ECO:0000313" key="3">
    <source>
        <dbReference type="Proteomes" id="UP000199501"/>
    </source>
</evidence>
<reference evidence="3" key="1">
    <citation type="submission" date="2016-10" db="EMBL/GenBank/DDBJ databases">
        <authorList>
            <person name="Varghese N."/>
            <person name="Submissions S."/>
        </authorList>
    </citation>
    <scope>NUCLEOTIDE SEQUENCE [LARGE SCALE GENOMIC DNA]</scope>
    <source>
        <strain evidence="3">IBRC-M 10403</strain>
    </source>
</reference>
<protein>
    <submittedName>
        <fullName evidence="2">Helicase conserved C-terminal domain-containing protein</fullName>
    </submittedName>
</protein>
<dbReference type="Pfam" id="PF13625">
    <property type="entry name" value="Helicase_C_3"/>
    <property type="match status" value="1"/>
</dbReference>
<accession>A0A1G6TEL9</accession>
<dbReference type="STRING" id="1271860.SAMN05216174_109109"/>
<proteinExistence type="predicted"/>
<dbReference type="Proteomes" id="UP000199501">
    <property type="component" value="Unassembled WGS sequence"/>
</dbReference>
<keyword evidence="2" id="KW-0347">Helicase</keyword>
<name>A0A1G6TEL9_9PSEU</name>
<keyword evidence="2" id="KW-0547">Nucleotide-binding</keyword>
<evidence type="ECO:0000259" key="1">
    <source>
        <dbReference type="Pfam" id="PF13625"/>
    </source>
</evidence>
<dbReference type="AlphaFoldDB" id="A0A1G6TEL9"/>
<feature type="domain" description="Helicase XPB/Ssl2 N-terminal" evidence="1">
    <location>
        <begin position="471"/>
        <end position="593"/>
    </location>
</feature>
<organism evidence="2 3">
    <name type="scientific">Actinokineospora iranica</name>
    <dbReference type="NCBI Taxonomy" id="1271860"/>
    <lineage>
        <taxon>Bacteria</taxon>
        <taxon>Bacillati</taxon>
        <taxon>Actinomycetota</taxon>
        <taxon>Actinomycetes</taxon>
        <taxon>Pseudonocardiales</taxon>
        <taxon>Pseudonocardiaceae</taxon>
        <taxon>Actinokineospora</taxon>
    </lineage>
</organism>